<evidence type="ECO:0000256" key="2">
    <source>
        <dbReference type="SAM" id="SignalP"/>
    </source>
</evidence>
<gene>
    <name evidence="3" type="ORF">RALSY_mp30454</name>
</gene>
<protein>
    <recommendedName>
        <fullName evidence="4">Lipoprotein</fullName>
    </recommendedName>
</protein>
<keyword evidence="2" id="KW-0732">Signal</keyword>
<dbReference type="EMBL" id="FR854092">
    <property type="protein sequence ID" value="CCA87134.1"/>
    <property type="molecule type" value="Genomic_DNA"/>
</dbReference>
<proteinExistence type="predicted"/>
<name>G3AC60_9RALS</name>
<sequence>MKLLLWCTLMLGACFSVTAMAAPDEQAYDQALIAMHKQDWSTATTLLEQHPTGPGPALLDYLLAVCWYYRADTAKALNYVNSAQSASPPLREPYAIDAMKLARQLAANLAAQREHQHKYQIIAEHEKATFSLAVKPSTSKDLAEMAAIQAASEKAKHQNQASHEQEIAGPIAKTPDPKPILGDPAPQTKEEQLQLAIPSSSK</sequence>
<reference evidence="3" key="1">
    <citation type="journal article" date="2011" name="PLoS ONE">
        <title>Ralstonia syzygii, the Blood Disease Bacterium and some Asian R. solanacearum strains form a single genomic species despite divergent lifestyles.</title>
        <authorList>
            <person name="Remenant B."/>
            <person name="de Cambiaire J.C."/>
            <person name="Cellier G."/>
            <person name="Jacobs J.M."/>
            <person name="Mangenot S."/>
            <person name="Barbe V."/>
            <person name="Lajus A."/>
            <person name="Vallenet D."/>
            <person name="Medigue C."/>
            <person name="Fegan M."/>
            <person name="Allen C."/>
            <person name="Prior P."/>
        </authorList>
    </citation>
    <scope>NUCLEOTIDE SEQUENCE</scope>
    <source>
        <strain evidence="3">R24</strain>
    </source>
</reference>
<accession>G3AC60</accession>
<dbReference type="AlphaFoldDB" id="G3AC60"/>
<dbReference type="RefSeq" id="WP_197334269.1">
    <property type="nucleotide sequence ID" value="NZ_CP115945.1"/>
</dbReference>
<reference evidence="3" key="2">
    <citation type="submission" date="2011-04" db="EMBL/GenBank/DDBJ databases">
        <authorList>
            <person name="Genoscope - CEA"/>
        </authorList>
    </citation>
    <scope>NUCLEOTIDE SEQUENCE</scope>
    <source>
        <strain evidence="3">R24</strain>
    </source>
</reference>
<evidence type="ECO:0008006" key="4">
    <source>
        <dbReference type="Google" id="ProtNLM"/>
    </source>
</evidence>
<feature type="signal peptide" evidence="2">
    <location>
        <begin position="1"/>
        <end position="21"/>
    </location>
</feature>
<evidence type="ECO:0000313" key="3">
    <source>
        <dbReference type="EMBL" id="CCA87134.1"/>
    </source>
</evidence>
<organism evidence="3">
    <name type="scientific">Ralstonia syzygii R24</name>
    <dbReference type="NCBI Taxonomy" id="907261"/>
    <lineage>
        <taxon>Bacteria</taxon>
        <taxon>Pseudomonadati</taxon>
        <taxon>Pseudomonadota</taxon>
        <taxon>Betaproteobacteria</taxon>
        <taxon>Burkholderiales</taxon>
        <taxon>Burkholderiaceae</taxon>
        <taxon>Ralstonia</taxon>
        <taxon>Ralstonia solanacearum species complex</taxon>
    </lineage>
</organism>
<feature type="region of interest" description="Disordered" evidence="1">
    <location>
        <begin position="150"/>
        <end position="202"/>
    </location>
</feature>
<feature type="chain" id="PRO_5003442275" description="Lipoprotein" evidence="2">
    <location>
        <begin position="22"/>
        <end position="202"/>
    </location>
</feature>
<evidence type="ECO:0000256" key="1">
    <source>
        <dbReference type="SAM" id="MobiDB-lite"/>
    </source>
</evidence>